<keyword evidence="1" id="KW-0472">Membrane</keyword>
<organism evidence="3">
    <name type="scientific">hydrothermal vent metagenome</name>
    <dbReference type="NCBI Taxonomy" id="652676"/>
    <lineage>
        <taxon>unclassified sequences</taxon>
        <taxon>metagenomes</taxon>
        <taxon>ecological metagenomes</taxon>
    </lineage>
</organism>
<feature type="transmembrane region" description="Helical" evidence="1">
    <location>
        <begin position="365"/>
        <end position="383"/>
    </location>
</feature>
<feature type="transmembrane region" description="Helical" evidence="1">
    <location>
        <begin position="389"/>
        <end position="410"/>
    </location>
</feature>
<dbReference type="AlphaFoldDB" id="A0A1W1EJH5"/>
<proteinExistence type="predicted"/>
<keyword evidence="1 3" id="KW-0812">Transmembrane</keyword>
<protein>
    <submittedName>
        <fullName evidence="3">HYPOTHETICAL TRANSMEMBRANE SIGNAL PEPTIDE PROTEIN</fullName>
    </submittedName>
</protein>
<reference evidence="3" key="1">
    <citation type="submission" date="2016-10" db="EMBL/GenBank/DDBJ databases">
        <authorList>
            <person name="de Groot N.N."/>
        </authorList>
    </citation>
    <scope>NUCLEOTIDE SEQUENCE</scope>
</reference>
<feature type="domain" description="Predicted membrane protein YciQ-like C-terminal" evidence="2">
    <location>
        <begin position="244"/>
        <end position="524"/>
    </location>
</feature>
<keyword evidence="1" id="KW-1133">Transmembrane helix</keyword>
<dbReference type="Pfam" id="PF20990">
    <property type="entry name" value="DUF2207_C"/>
    <property type="match status" value="1"/>
</dbReference>
<dbReference type="InterPro" id="IPR048389">
    <property type="entry name" value="YciQ-like_C"/>
</dbReference>
<evidence type="ECO:0000256" key="1">
    <source>
        <dbReference type="SAM" id="Phobius"/>
    </source>
</evidence>
<dbReference type="EMBL" id="FRYL01000023">
    <property type="protein sequence ID" value="SHO80966.1"/>
    <property type="molecule type" value="Genomic_DNA"/>
</dbReference>
<name>A0A1W1EJH5_9ZZZZ</name>
<gene>
    <name evidence="3" type="ORF">MNB_SV-15-18</name>
</gene>
<evidence type="ECO:0000259" key="2">
    <source>
        <dbReference type="Pfam" id="PF20990"/>
    </source>
</evidence>
<feature type="transmembrane region" description="Helical" evidence="1">
    <location>
        <begin position="210"/>
        <end position="229"/>
    </location>
</feature>
<feature type="transmembrane region" description="Helical" evidence="1">
    <location>
        <begin position="417"/>
        <end position="438"/>
    </location>
</feature>
<feature type="transmembrane region" description="Helical" evidence="1">
    <location>
        <begin position="444"/>
        <end position="464"/>
    </location>
</feature>
<sequence>MPIFILGMDNIKEYNIELKILQSGEVEVNQEIISNYPIDIDIPYTISQGVKKRDINIKDITLLRDGRVEEYQKKFINSKYIRIITDKNIKKGKNSYIYNLFYTIGYGVSSYSNKFDIIKIDIKNSWKNKIQNILFKIKLPELLSNENTLIKSSIKSNIKWINSRYINIDIGEVSVDKKVSISLIYPTNILYQSGKVNSSISIKEQIFTTWNWFSIFLISIFTYKYWILLASDKFKRVIYPKYQSPLEVDILQASLLYNRFVTSRIFITAIIQLAQKGYIDIAKYNKSTTTTLYKVDKDTKGLSYEMRYLLNNILFPNEPVINIENKSNTQVERFIKGYKVINELLYAWSHREKYMENSPQRERKLFLTKILTISLPIILFGIYSSINLIGVDITILSIAHSLLIISTIYFMQINKTLTKIISTVFLIAISILFTKFYMKIELYNMIYSPIIPMLFTYIIISLTYKKIGRYTRKGAIAKAHLDGLEKFMREASMKDIQKRLLKDRTYLDKNLPYAILFNQSQKWVSFYHRLGVDTPKWYIGSKINTIKYFYEDMQKAIRKSIKEKK</sequence>
<accession>A0A1W1EJH5</accession>
<evidence type="ECO:0000313" key="3">
    <source>
        <dbReference type="EMBL" id="SHO80966.1"/>
    </source>
</evidence>